<dbReference type="Gene3D" id="3.40.50.2000">
    <property type="entry name" value="Glycogen Phosphorylase B"/>
    <property type="match status" value="3"/>
</dbReference>
<dbReference type="NCBIfam" id="TIGR02094">
    <property type="entry name" value="more_P_ylases"/>
    <property type="match status" value="1"/>
</dbReference>
<dbReference type="Proteomes" id="UP000649799">
    <property type="component" value="Unassembled WGS sequence"/>
</dbReference>
<name>A0ABX0H8N0_9BACT</name>
<organism evidence="5 6">
    <name type="scientific">Cyclobacterium plantarum</name>
    <dbReference type="NCBI Taxonomy" id="2716263"/>
    <lineage>
        <taxon>Bacteria</taxon>
        <taxon>Pseudomonadati</taxon>
        <taxon>Bacteroidota</taxon>
        <taxon>Cytophagia</taxon>
        <taxon>Cytophagales</taxon>
        <taxon>Cyclobacteriaceae</taxon>
        <taxon>Cyclobacterium</taxon>
    </lineage>
</organism>
<dbReference type="InterPro" id="IPR011834">
    <property type="entry name" value="Agluc_phsphrylas"/>
</dbReference>
<dbReference type="InterPro" id="IPR000811">
    <property type="entry name" value="Glyco_trans_35"/>
</dbReference>
<feature type="domain" description="DUF3417" evidence="4">
    <location>
        <begin position="22"/>
        <end position="126"/>
    </location>
</feature>
<evidence type="ECO:0000313" key="6">
    <source>
        <dbReference type="Proteomes" id="UP000649799"/>
    </source>
</evidence>
<dbReference type="EMBL" id="JAANYN010000006">
    <property type="protein sequence ID" value="NHE58138.1"/>
    <property type="molecule type" value="Genomic_DNA"/>
</dbReference>
<keyword evidence="3" id="KW-0021">Allosteric enzyme</keyword>
<gene>
    <name evidence="5" type="ORF">G9Q97_15105</name>
</gene>
<dbReference type="SUPFAM" id="SSF53756">
    <property type="entry name" value="UDP-Glycosyltransferase/glycogen phosphorylase"/>
    <property type="match status" value="1"/>
</dbReference>
<evidence type="ECO:0000313" key="5">
    <source>
        <dbReference type="EMBL" id="NHE58138.1"/>
    </source>
</evidence>
<protein>
    <submittedName>
        <fullName evidence="5">Glycosyltransferase family 1 protein</fullName>
    </submittedName>
</protein>
<evidence type="ECO:0000259" key="4">
    <source>
        <dbReference type="Pfam" id="PF11897"/>
    </source>
</evidence>
<dbReference type="Pfam" id="PF11897">
    <property type="entry name" value="DUF3417"/>
    <property type="match status" value="1"/>
</dbReference>
<evidence type="ECO:0000256" key="3">
    <source>
        <dbReference type="ARBA" id="ARBA00022533"/>
    </source>
</evidence>
<sequence length="848" mass="97268">MEEDKYFNTQQLYGFLPSENKEVGKLATLALDMRWSWNHATDKLWRQLDPELWDQTQNPWLVLQTVSRNRVEQLLKDPLFKEKLDALLEKREKATNSSAWFQEKYPQSGLTHLAYFSMEFMLNEALPIYVGGLGNVAGDQLKSASDLGVPVTGIGLFYQQGYFRQEIDHDGNQKAIHAFNDPGQVPIIPLRKPDGEWLRITVQLGGFSLWLRTWEVQAGRVKLFLLDSNDPANLPVHRGITNELYGGGPELRIKQEIILGIGGWKLLAEMDLKPEVCHLNEGHSGFVVLARAAEIMKEKRCSFEEALFISRPGNLFTTHTAVPAGFDHFHPHLMENMLGQYARDVLGIGLERLMALGRQNPGNSEEYFNMAFLALRGCGAVNGVSQLHGIVSRELFSCLFPRWPLNEIPIGHVTNGVHMPTWDNEFSDKIWTNACGKDRWRGDLADMEPAMCQLSDEALWDLRSICRENLVHFIRSRFERQSRLGGRRNHLNLKIEDIFDPHVLTLGFARRFVSYKRPNLLLWDKKRLMHLLNHKSFPLQLVLAGKAGPGDETGKALIKEWIQFIEENSLHQKVVFLSDYDMGITEQLVSGVDVWMNTPKRPWEACGTSGMKVLVNGGLNLSTLDGWWAEAFSPEVGWAIGNAADTKDNGLSEEREAELLYDMLEYQVIPEFYERKPDGLPLRWLERIRKSMSRLAPVFSANRTVREYTDNYYLPAAQQYLERSAGITGKGREIFEIQQQIRQHWDKISFGDIQTETKGEFHVFRVSLVLEEIHPEWVSVEIFAENGNGGMPEKIKMERVENMDDHRHQVYTGKVPANRPLSHFTIRVIPFFKELALPLESSYILWQR</sequence>
<proteinExistence type="inferred from homology"/>
<dbReference type="InterPro" id="IPR052182">
    <property type="entry name" value="Glycogen/Maltodextrin_Phosph"/>
</dbReference>
<comment type="similarity">
    <text evidence="2">Belongs to the glycogen phosphorylase family.</text>
</comment>
<dbReference type="RefSeq" id="WP_166148249.1">
    <property type="nucleotide sequence ID" value="NZ_JAANYN010000006.1"/>
</dbReference>
<evidence type="ECO:0000256" key="1">
    <source>
        <dbReference type="ARBA" id="ARBA00001275"/>
    </source>
</evidence>
<dbReference type="Pfam" id="PF00343">
    <property type="entry name" value="Phosphorylase"/>
    <property type="match status" value="1"/>
</dbReference>
<dbReference type="InterPro" id="IPR024517">
    <property type="entry name" value="Glycogen_phosphorylase_DUF3417"/>
</dbReference>
<accession>A0ABX0H8N0</accession>
<dbReference type="PIRSF" id="PIRSF000460">
    <property type="entry name" value="Pprylas_GlgP"/>
    <property type="match status" value="1"/>
</dbReference>
<reference evidence="5 6" key="1">
    <citation type="submission" date="2020-03" db="EMBL/GenBank/DDBJ databases">
        <title>Cyclobacterium plantarum sp. nov., a marine bacterium isolated from a coastal-marine wetland.</title>
        <authorList>
            <person name="Sanchez-Porro C."/>
            <person name="Ventosa A."/>
            <person name="Amoozegar M."/>
        </authorList>
    </citation>
    <scope>NUCLEOTIDE SEQUENCE [LARGE SCALE GENOMIC DNA]</scope>
    <source>
        <strain evidence="5 6">GBPx2</strain>
    </source>
</reference>
<dbReference type="PANTHER" id="PTHR42655:SF1">
    <property type="entry name" value="GLYCOGEN PHOSPHORYLASE"/>
    <property type="match status" value="1"/>
</dbReference>
<comment type="catalytic activity">
    <reaction evidence="1">
        <text>[(1-&gt;4)-alpha-D-glucosyl](n) + phosphate = [(1-&gt;4)-alpha-D-glucosyl](n-1) + alpha-D-glucose 1-phosphate</text>
        <dbReference type="Rhea" id="RHEA:41732"/>
        <dbReference type="Rhea" id="RHEA-COMP:9584"/>
        <dbReference type="Rhea" id="RHEA-COMP:9586"/>
        <dbReference type="ChEBI" id="CHEBI:15444"/>
        <dbReference type="ChEBI" id="CHEBI:43474"/>
        <dbReference type="ChEBI" id="CHEBI:58601"/>
        <dbReference type="EC" id="2.4.1.1"/>
    </reaction>
</comment>
<comment type="caution">
    <text evidence="5">The sequence shown here is derived from an EMBL/GenBank/DDBJ whole genome shotgun (WGS) entry which is preliminary data.</text>
</comment>
<keyword evidence="6" id="KW-1185">Reference proteome</keyword>
<evidence type="ECO:0000256" key="2">
    <source>
        <dbReference type="ARBA" id="ARBA00006047"/>
    </source>
</evidence>
<dbReference type="PANTHER" id="PTHR42655">
    <property type="entry name" value="GLYCOGEN PHOSPHORYLASE"/>
    <property type="match status" value="1"/>
</dbReference>